<evidence type="ECO:0000256" key="1">
    <source>
        <dbReference type="SAM" id="Phobius"/>
    </source>
</evidence>
<name>A0A146G5E6_TERSA</name>
<keyword evidence="1" id="KW-0472">Membrane</keyword>
<comment type="caution">
    <text evidence="2">The sequence shown here is derived from an EMBL/GenBank/DDBJ whole genome shotgun (WGS) entry which is preliminary data.</text>
</comment>
<protein>
    <recommendedName>
        <fullName evidence="4">Rod shape-determining protein MreD</fullName>
    </recommendedName>
</protein>
<evidence type="ECO:0000313" key="3">
    <source>
        <dbReference type="Proteomes" id="UP000076023"/>
    </source>
</evidence>
<feature type="transmembrane region" description="Helical" evidence="1">
    <location>
        <begin position="6"/>
        <end position="24"/>
    </location>
</feature>
<feature type="transmembrane region" description="Helical" evidence="1">
    <location>
        <begin position="107"/>
        <end position="131"/>
    </location>
</feature>
<feature type="transmembrane region" description="Helical" evidence="1">
    <location>
        <begin position="80"/>
        <end position="101"/>
    </location>
</feature>
<dbReference type="EMBL" id="BDCO01000002">
    <property type="protein sequence ID" value="GAT32048.1"/>
    <property type="molecule type" value="Genomic_DNA"/>
</dbReference>
<dbReference type="Proteomes" id="UP000076023">
    <property type="component" value="Unassembled WGS sequence"/>
</dbReference>
<organism evidence="2 3">
    <name type="scientific">Terrimicrobium sacchariphilum</name>
    <dbReference type="NCBI Taxonomy" id="690879"/>
    <lineage>
        <taxon>Bacteria</taxon>
        <taxon>Pseudomonadati</taxon>
        <taxon>Verrucomicrobiota</taxon>
        <taxon>Terrimicrobiia</taxon>
        <taxon>Terrimicrobiales</taxon>
        <taxon>Terrimicrobiaceae</taxon>
        <taxon>Terrimicrobium</taxon>
    </lineage>
</organism>
<dbReference type="InParanoid" id="A0A146G5E6"/>
<dbReference type="RefSeq" id="WP_075077907.1">
    <property type="nucleotide sequence ID" value="NZ_BDCO01000002.1"/>
</dbReference>
<dbReference type="OrthoDB" id="190655at2"/>
<keyword evidence="1" id="KW-1133">Transmembrane helix</keyword>
<sequence length="185" mass="20476">MKDVLGGISFAICIFLALVVQEFIPPVRMLLGAHVLLVPTLFCLAAIAYSPWTMLSLAVFTGFIMDLMNLHIVGGRVEIALGWSIVYFVLLGLLCHGFQPAFLRGGWWIHTCLSVGGTSLYLALQYVMICFRREGIVLNEMVFWRIVGPGLIAAALAPLIYLAWESVRHFIPGEYARGDRFGGRA</sequence>
<proteinExistence type="predicted"/>
<gene>
    <name evidence="2" type="ORF">TSACC_2445</name>
</gene>
<feature type="transmembrane region" description="Helical" evidence="1">
    <location>
        <begin position="31"/>
        <end position="49"/>
    </location>
</feature>
<dbReference type="AlphaFoldDB" id="A0A146G5E6"/>
<evidence type="ECO:0008006" key="4">
    <source>
        <dbReference type="Google" id="ProtNLM"/>
    </source>
</evidence>
<keyword evidence="1" id="KW-0812">Transmembrane</keyword>
<accession>A0A146G5E6</accession>
<feature type="transmembrane region" description="Helical" evidence="1">
    <location>
        <begin position="143"/>
        <end position="164"/>
    </location>
</feature>
<keyword evidence="3" id="KW-1185">Reference proteome</keyword>
<reference evidence="3" key="1">
    <citation type="journal article" date="2017" name="Genome Announc.">
        <title>Draft Genome Sequence of Terrimicrobium sacchariphilum NM-5T, a Facultative Anaerobic Soil Bacterium of the Class Spartobacteria.</title>
        <authorList>
            <person name="Qiu Y.L."/>
            <person name="Tourlousse D.M."/>
            <person name="Matsuura N."/>
            <person name="Ohashi A."/>
            <person name="Sekiguchi Y."/>
        </authorList>
    </citation>
    <scope>NUCLEOTIDE SEQUENCE [LARGE SCALE GENOMIC DNA]</scope>
    <source>
        <strain evidence="3">NM-5</strain>
    </source>
</reference>
<evidence type="ECO:0000313" key="2">
    <source>
        <dbReference type="EMBL" id="GAT32048.1"/>
    </source>
</evidence>
<dbReference type="STRING" id="690879.TSACC_2445"/>